<name>A0A3Q8XBH7_9BACL</name>
<dbReference type="GO" id="GO:0097367">
    <property type="term" value="F:carbohydrate derivative binding"/>
    <property type="evidence" value="ECO:0007669"/>
    <property type="project" value="InterPro"/>
</dbReference>
<dbReference type="GO" id="GO:0016853">
    <property type="term" value="F:isomerase activity"/>
    <property type="evidence" value="ECO:0007669"/>
    <property type="project" value="UniProtKB-KW"/>
</dbReference>
<gene>
    <name evidence="2" type="ORF">EJC50_28955</name>
</gene>
<dbReference type="Gene3D" id="3.40.50.10490">
    <property type="entry name" value="Glucose-6-phosphate isomerase like protein, domain 1"/>
    <property type="match status" value="1"/>
</dbReference>
<dbReference type="OrthoDB" id="9805185at2"/>
<accession>A0A3Q8XBH7</accession>
<keyword evidence="2" id="KW-0413">Isomerase</keyword>
<organism evidence="2 3">
    <name type="scientific">Paenibacillus albus</name>
    <dbReference type="NCBI Taxonomy" id="2495582"/>
    <lineage>
        <taxon>Bacteria</taxon>
        <taxon>Bacillati</taxon>
        <taxon>Bacillota</taxon>
        <taxon>Bacilli</taxon>
        <taxon>Bacillales</taxon>
        <taxon>Paenibacillaceae</taxon>
        <taxon>Paenibacillus</taxon>
    </lineage>
</organism>
<dbReference type="SUPFAM" id="SSF53697">
    <property type="entry name" value="SIS domain"/>
    <property type="match status" value="1"/>
</dbReference>
<dbReference type="PANTHER" id="PTHR30390">
    <property type="entry name" value="SEDOHEPTULOSE 7-PHOSPHATE ISOMERASE / DNAA INITIATOR-ASSOCIATING FACTOR FOR REPLICATION INITIATION"/>
    <property type="match status" value="1"/>
</dbReference>
<dbReference type="InterPro" id="IPR046348">
    <property type="entry name" value="SIS_dom_sf"/>
</dbReference>
<dbReference type="InterPro" id="IPR035472">
    <property type="entry name" value="RpiR-like_SIS"/>
</dbReference>
<dbReference type="NCBIfam" id="NF002805">
    <property type="entry name" value="PRK02947.1"/>
    <property type="match status" value="1"/>
</dbReference>
<dbReference type="KEGG" id="palb:EJC50_28955"/>
<reference evidence="3" key="1">
    <citation type="submission" date="2018-12" db="EMBL/GenBank/DDBJ databases">
        <title>Genome sequence of Peanibacillus sp.</title>
        <authorList>
            <person name="Subramani G."/>
            <person name="Srinivasan S."/>
            <person name="Kim M.K."/>
        </authorList>
    </citation>
    <scope>NUCLEOTIDE SEQUENCE [LARGE SCALE GENOMIC DNA]</scope>
    <source>
        <strain evidence="3">18JY67-1</strain>
    </source>
</reference>
<dbReference type="InterPro" id="IPR050099">
    <property type="entry name" value="SIS_GmhA/DiaA_subfam"/>
</dbReference>
<dbReference type="PROSITE" id="PS51464">
    <property type="entry name" value="SIS"/>
    <property type="match status" value="1"/>
</dbReference>
<proteinExistence type="predicted"/>
<sequence>MNHLRRCNVNAGAEYIDGILQLVEKLKANIEPLNQSAQLITDAIEAGRTLHVFGTGHSHMLAEELFYRAGGLACVNPILEEGLMLHRSAVQSTELERLEGLASIILKQQSPQEGDVIIIASNSGRNAVNIEMALAAKASGLKVIAITSLNHAGASSSRHSSGKRLHEVSDVVIDNYGCIGDASVEIPGLPIKVSPTSTVLGACIANAIVAEVVMLLMKRGFTPELFASSNMDGGDEHNRRLLAKYKGVVRSL</sequence>
<evidence type="ECO:0000313" key="2">
    <source>
        <dbReference type="EMBL" id="AZN43269.1"/>
    </source>
</evidence>
<dbReference type="InterPro" id="IPR001347">
    <property type="entry name" value="SIS_dom"/>
</dbReference>
<keyword evidence="3" id="KW-1185">Reference proteome</keyword>
<dbReference type="PANTHER" id="PTHR30390:SF7">
    <property type="entry name" value="PHOSPHOHEPTOSE ISOMERASE"/>
    <property type="match status" value="1"/>
</dbReference>
<feature type="domain" description="SIS" evidence="1">
    <location>
        <begin position="40"/>
        <end position="218"/>
    </location>
</feature>
<dbReference type="EMBL" id="CP034437">
    <property type="protein sequence ID" value="AZN43269.1"/>
    <property type="molecule type" value="Genomic_DNA"/>
</dbReference>
<dbReference type="AlphaFoldDB" id="A0A3Q8XBH7"/>
<evidence type="ECO:0000259" key="1">
    <source>
        <dbReference type="PROSITE" id="PS51464"/>
    </source>
</evidence>
<dbReference type="GO" id="GO:1901135">
    <property type="term" value="P:carbohydrate derivative metabolic process"/>
    <property type="evidence" value="ECO:0007669"/>
    <property type="project" value="InterPro"/>
</dbReference>
<dbReference type="Proteomes" id="UP000272528">
    <property type="component" value="Chromosome"/>
</dbReference>
<dbReference type="Pfam" id="PF13580">
    <property type="entry name" value="SIS_2"/>
    <property type="match status" value="1"/>
</dbReference>
<evidence type="ECO:0000313" key="3">
    <source>
        <dbReference type="Proteomes" id="UP000272528"/>
    </source>
</evidence>
<protein>
    <submittedName>
        <fullName evidence="2">Sugar isomerase domain-containing protein</fullName>
    </submittedName>
</protein>
<dbReference type="CDD" id="cd05013">
    <property type="entry name" value="SIS_RpiR"/>
    <property type="match status" value="1"/>
</dbReference>